<feature type="domain" description="C2" evidence="3">
    <location>
        <begin position="416"/>
        <end position="533"/>
    </location>
</feature>
<gene>
    <name evidence="4" type="ORF">WMSIL1_LOCUS8763</name>
</gene>
<name>A0A564YQI9_HYMDI</name>
<evidence type="ECO:0000313" key="4">
    <source>
        <dbReference type="EMBL" id="VUZ49420.1"/>
    </source>
</evidence>
<dbReference type="InterPro" id="IPR035892">
    <property type="entry name" value="C2_domain_sf"/>
</dbReference>
<evidence type="ECO:0000256" key="2">
    <source>
        <dbReference type="SAM" id="Phobius"/>
    </source>
</evidence>
<dbReference type="Gene3D" id="2.60.40.150">
    <property type="entry name" value="C2 domain"/>
    <property type="match status" value="1"/>
</dbReference>
<evidence type="ECO:0000313" key="5">
    <source>
        <dbReference type="Proteomes" id="UP000321570"/>
    </source>
</evidence>
<evidence type="ECO:0000259" key="3">
    <source>
        <dbReference type="PROSITE" id="PS50004"/>
    </source>
</evidence>
<dbReference type="EMBL" id="CABIJS010000333">
    <property type="protein sequence ID" value="VUZ49420.1"/>
    <property type="molecule type" value="Genomic_DNA"/>
</dbReference>
<protein>
    <recommendedName>
        <fullName evidence="3">C2 domain-containing protein</fullName>
    </recommendedName>
</protein>
<feature type="transmembrane region" description="Helical" evidence="2">
    <location>
        <begin position="31"/>
        <end position="49"/>
    </location>
</feature>
<keyword evidence="2" id="KW-0812">Transmembrane</keyword>
<dbReference type="InterPro" id="IPR000008">
    <property type="entry name" value="C2_dom"/>
</dbReference>
<dbReference type="Proteomes" id="UP000321570">
    <property type="component" value="Unassembled WGS sequence"/>
</dbReference>
<dbReference type="Pfam" id="PF00168">
    <property type="entry name" value="C2"/>
    <property type="match status" value="1"/>
</dbReference>
<keyword evidence="5" id="KW-1185">Reference proteome</keyword>
<dbReference type="InterPro" id="IPR039934">
    <property type="entry name" value="C2CD2/C2CD2L"/>
</dbReference>
<dbReference type="PANTHER" id="PTHR21119:SF5">
    <property type="entry name" value="C2 DOMAIN-CONTAINING PROTEIN"/>
    <property type="match status" value="1"/>
</dbReference>
<organism evidence="4 5">
    <name type="scientific">Hymenolepis diminuta</name>
    <name type="common">Rat tapeworm</name>
    <dbReference type="NCBI Taxonomy" id="6216"/>
    <lineage>
        <taxon>Eukaryota</taxon>
        <taxon>Metazoa</taxon>
        <taxon>Spiralia</taxon>
        <taxon>Lophotrochozoa</taxon>
        <taxon>Platyhelminthes</taxon>
        <taxon>Cestoda</taxon>
        <taxon>Eucestoda</taxon>
        <taxon>Cyclophyllidea</taxon>
        <taxon>Hymenolepididae</taxon>
        <taxon>Hymenolepis</taxon>
    </lineage>
</organism>
<feature type="region of interest" description="Disordered" evidence="1">
    <location>
        <begin position="656"/>
        <end position="709"/>
    </location>
</feature>
<evidence type="ECO:0000256" key="1">
    <source>
        <dbReference type="SAM" id="MobiDB-lite"/>
    </source>
</evidence>
<dbReference type="AlphaFoldDB" id="A0A564YQI9"/>
<keyword evidence="2" id="KW-1133">Transmembrane helix</keyword>
<reference evidence="4 5" key="1">
    <citation type="submission" date="2019-07" db="EMBL/GenBank/DDBJ databases">
        <authorList>
            <person name="Jastrzebski P J."/>
            <person name="Paukszto L."/>
            <person name="Jastrzebski P J."/>
        </authorList>
    </citation>
    <scope>NUCLEOTIDE SEQUENCE [LARGE SCALE GENOMIC DNA]</scope>
    <source>
        <strain evidence="4 5">WMS-il1</strain>
    </source>
</reference>
<accession>A0A564YQI9</accession>
<sequence length="948" mass="102216">MESLLTRLVTYKLMDDSSLVTNFINQPIGKFLFSVLLFTSIVASSLYILRRALFQNAVAYSKGSKFARSDPHELINLWINQNHRCCVDLLNLCVAFVNSHSDKIKVPNGVKRMYLLPHASSPLMYSQMNSPTVSANVMSIPVLIMANRLSFSCQRQENQKPSHIKFSLSNFSLEVILHLSFNQNRLLTLRGISSHPQFSLSIESTDPLENAKQDLVSTIEAIVANLPFIWRNADALLQNQDLYKVPPECTGWFSDLDSKVINENIVEAQNIHEKENGEKSSDLDVKSLDSFLDACSVEGVQLNNGNVNNTTKLAVSLTSSDSGGSMDVLQEPVVLAHNPSLKKKLNDSIRRERRHQRSASDFDLNSDTLPIETNFNDCEPVPLDPIVHPPEEQKVTFEGHQQSENRLTPHQRTLKRVTDVSPLHERVAPNLASKNLLVKVVKADFIDLKSSSDAYCVVELDEPYQRHATHVVPPSEQLFWDQHLLFGLNSNSKRAAFEVFELNKRRKSVSRGYAEVYLPELLTSMAGGCSSELLRCITLDPKQHSSSTSGLMGGPGGAGLSSAGGGAWDFASSPASSSTSLTIRKPTVTAEFHFMERILDDPFSVCKGRSGVGSPTAHLKVRTAALTSPASSSDSSLSQTDGATVSIAESGNVLVTTNVGGDRSPYGSKEKLTSGNGQIESENSKDLTPTPRTDGNEQHESRLQRSTSIRGSRLFEPAYENLRMADINAAALSARQHSSKGYRRKSSVPRVLSGLTSGGCGSANTSGGFGLLGPSSQLAGVVAGLTAASVESSEASVDPSTAAAVASALAVAAATGRSTSASAPLDRQGFVAGGSGAGGGLADSFFEGSMANLGHGEHGEPLGDTVVRYAAPAANIAESLGTFSAQPPLKRPDATGTKLMNLFKSKKKHQPSGMARLLYLQNLEGSEFDAISTEGYQRIVHGDQLEKQ</sequence>
<dbReference type="SUPFAM" id="SSF49562">
    <property type="entry name" value="C2 domain (Calcium/lipid-binding domain, CaLB)"/>
    <property type="match status" value="1"/>
</dbReference>
<dbReference type="PANTHER" id="PTHR21119">
    <property type="entry name" value="C2 DOMAIN-CONTAINING PROTEIN"/>
    <property type="match status" value="1"/>
</dbReference>
<keyword evidence="2" id="KW-0472">Membrane</keyword>
<feature type="compositionally biased region" description="Basic and acidic residues" evidence="1">
    <location>
        <begin position="694"/>
        <end position="703"/>
    </location>
</feature>
<dbReference type="PROSITE" id="PS50004">
    <property type="entry name" value="C2"/>
    <property type="match status" value="1"/>
</dbReference>
<feature type="compositionally biased region" description="Polar residues" evidence="1">
    <location>
        <begin position="673"/>
        <end position="693"/>
    </location>
</feature>
<proteinExistence type="predicted"/>